<evidence type="ECO:0000313" key="2">
    <source>
        <dbReference type="Proteomes" id="UP000886876"/>
    </source>
</evidence>
<evidence type="ECO:0000313" key="1">
    <source>
        <dbReference type="EMBL" id="HIS97100.1"/>
    </source>
</evidence>
<proteinExistence type="predicted"/>
<dbReference type="EMBL" id="DVJS01000093">
    <property type="protein sequence ID" value="HIS97100.1"/>
    <property type="molecule type" value="Genomic_DNA"/>
</dbReference>
<reference evidence="1" key="2">
    <citation type="journal article" date="2021" name="PeerJ">
        <title>Extensive microbial diversity within the chicken gut microbiome revealed by metagenomics and culture.</title>
        <authorList>
            <person name="Gilroy R."/>
            <person name="Ravi A."/>
            <person name="Getino M."/>
            <person name="Pursley I."/>
            <person name="Horton D.L."/>
            <person name="Alikhan N.F."/>
            <person name="Baker D."/>
            <person name="Gharbi K."/>
            <person name="Hall N."/>
            <person name="Watson M."/>
            <person name="Adriaenssens E.M."/>
            <person name="Foster-Nyarko E."/>
            <person name="Jarju S."/>
            <person name="Secka A."/>
            <person name="Antonio M."/>
            <person name="Oren A."/>
            <person name="Chaudhuri R.R."/>
            <person name="La Ragione R."/>
            <person name="Hildebrand F."/>
            <person name="Pallen M.J."/>
        </authorList>
    </citation>
    <scope>NUCLEOTIDE SEQUENCE</scope>
    <source>
        <strain evidence="1">ChiHecec3B27-6122</strain>
    </source>
</reference>
<comment type="caution">
    <text evidence="1">The sequence shown here is derived from an EMBL/GenBank/DDBJ whole genome shotgun (WGS) entry which is preliminary data.</text>
</comment>
<evidence type="ECO:0008006" key="3">
    <source>
        <dbReference type="Google" id="ProtNLM"/>
    </source>
</evidence>
<dbReference type="Proteomes" id="UP000886876">
    <property type="component" value="Unassembled WGS sequence"/>
</dbReference>
<dbReference type="InterPro" id="IPR013321">
    <property type="entry name" value="Arc_rbn_hlx_hlx"/>
</dbReference>
<dbReference type="SUPFAM" id="SSF47598">
    <property type="entry name" value="Ribbon-helix-helix"/>
    <property type="match status" value="1"/>
</dbReference>
<gene>
    <name evidence="1" type="ORF">IAD42_03915</name>
</gene>
<accession>A0A9D1G3Y0</accession>
<dbReference type="GO" id="GO:0006355">
    <property type="term" value="P:regulation of DNA-templated transcription"/>
    <property type="evidence" value="ECO:0007669"/>
    <property type="project" value="InterPro"/>
</dbReference>
<dbReference type="AlphaFoldDB" id="A0A9D1G3Y0"/>
<protein>
    <recommendedName>
        <fullName evidence="3">Arc family DNA-binding protein</fullName>
    </recommendedName>
</protein>
<dbReference type="InterPro" id="IPR010985">
    <property type="entry name" value="Ribbon_hlx_hlx"/>
</dbReference>
<organism evidence="1 2">
    <name type="scientific">Candidatus Scatomorpha pullistercoris</name>
    <dbReference type="NCBI Taxonomy" id="2840929"/>
    <lineage>
        <taxon>Bacteria</taxon>
        <taxon>Bacillati</taxon>
        <taxon>Bacillota</taxon>
        <taxon>Clostridia</taxon>
        <taxon>Eubacteriales</taxon>
        <taxon>Candidatus Scatomorpha</taxon>
    </lineage>
</organism>
<sequence length="69" mass="8258">MKITKPEKDKHLGIRIDSELHYKLHYISQYEGRSANGEVIYLIRQAIERFEAENGRIELPREDKMKNEE</sequence>
<dbReference type="Gene3D" id="1.10.1220.10">
    <property type="entry name" value="Met repressor-like"/>
    <property type="match status" value="1"/>
</dbReference>
<name>A0A9D1G3Y0_9FIRM</name>
<reference evidence="1" key="1">
    <citation type="submission" date="2020-10" db="EMBL/GenBank/DDBJ databases">
        <authorList>
            <person name="Gilroy R."/>
        </authorList>
    </citation>
    <scope>NUCLEOTIDE SEQUENCE</scope>
    <source>
        <strain evidence="1">ChiHecec3B27-6122</strain>
    </source>
</reference>